<keyword evidence="2" id="KW-1133">Transmembrane helix</keyword>
<accession>A0AAE1EHY6</accession>
<sequence>MHLASVLSDDVADGMPPCEGWRGRGWKSRSPPPPSLTHPTLTPLIPLLALVMVVVLVVGGRVVEGVTSEPQRARRQQYLEQVTPLHNPSTIPPCLPPSYFDREIKPQHLYVNEREQPLTMLTSSHVPQQLMTRMVAIFLKEWLGYVNLTITTVPETFDPSSVVEAMSPPRDHTSLATRTGVGVHIPRAMVNLEVWVPPGYNLEPLTTEFDTSSYLGSGGRFGWFLPERLLAMHDFIIEHWRSFINRDSQALSLFYRTPEELAKLSNKMKDSITGEYYCGERLGCEKGMFRPPLCKQGNVCAVLFTSKADGNLTEFLHNQILSMKAYVQVAYIGPHLDHDFIRANINLPGSHPRSVLIFHWWPSVLLEPFQFTSVSFPPCIDSTAARDDGNPPYQCKYEMHRFHKFVWKRLRRYAKFAYEALHMVQINHTEFTEVLHMYNTWDTHTPSTLDQVACQWMKNNK</sequence>
<evidence type="ECO:0000256" key="2">
    <source>
        <dbReference type="SAM" id="Phobius"/>
    </source>
</evidence>
<reference evidence="3" key="1">
    <citation type="submission" date="2023-10" db="EMBL/GenBank/DDBJ databases">
        <title>Genome assemblies of two species of porcelain crab, Petrolisthes cinctipes and Petrolisthes manimaculis (Anomura: Porcellanidae).</title>
        <authorList>
            <person name="Angst P."/>
        </authorList>
    </citation>
    <scope>NUCLEOTIDE SEQUENCE</scope>
    <source>
        <strain evidence="3">PB745_01</strain>
        <tissue evidence="3">Gill</tissue>
    </source>
</reference>
<gene>
    <name evidence="3" type="ORF">Pcinc_043367</name>
</gene>
<dbReference type="EMBL" id="JAWQEG010008648">
    <property type="protein sequence ID" value="KAK3849896.1"/>
    <property type="molecule type" value="Genomic_DNA"/>
</dbReference>
<evidence type="ECO:0000256" key="1">
    <source>
        <dbReference type="SAM" id="MobiDB-lite"/>
    </source>
</evidence>
<feature type="region of interest" description="Disordered" evidence="1">
    <location>
        <begin position="14"/>
        <end position="37"/>
    </location>
</feature>
<feature type="non-terminal residue" evidence="3">
    <location>
        <position position="1"/>
    </location>
</feature>
<keyword evidence="2" id="KW-0472">Membrane</keyword>
<organism evidence="3 4">
    <name type="scientific">Petrolisthes cinctipes</name>
    <name type="common">Flat porcelain crab</name>
    <dbReference type="NCBI Taxonomy" id="88211"/>
    <lineage>
        <taxon>Eukaryota</taxon>
        <taxon>Metazoa</taxon>
        <taxon>Ecdysozoa</taxon>
        <taxon>Arthropoda</taxon>
        <taxon>Crustacea</taxon>
        <taxon>Multicrustacea</taxon>
        <taxon>Malacostraca</taxon>
        <taxon>Eumalacostraca</taxon>
        <taxon>Eucarida</taxon>
        <taxon>Decapoda</taxon>
        <taxon>Pleocyemata</taxon>
        <taxon>Anomura</taxon>
        <taxon>Galatheoidea</taxon>
        <taxon>Porcellanidae</taxon>
        <taxon>Petrolisthes</taxon>
    </lineage>
</organism>
<name>A0AAE1EHY6_PETCI</name>
<comment type="caution">
    <text evidence="3">The sequence shown here is derived from an EMBL/GenBank/DDBJ whole genome shotgun (WGS) entry which is preliminary data.</text>
</comment>
<dbReference type="Proteomes" id="UP001286313">
    <property type="component" value="Unassembled WGS sequence"/>
</dbReference>
<protein>
    <submittedName>
        <fullName evidence="3">Uncharacterized protein</fullName>
    </submittedName>
</protein>
<proteinExistence type="predicted"/>
<evidence type="ECO:0000313" key="4">
    <source>
        <dbReference type="Proteomes" id="UP001286313"/>
    </source>
</evidence>
<keyword evidence="2" id="KW-0812">Transmembrane</keyword>
<feature type="transmembrane region" description="Helical" evidence="2">
    <location>
        <begin position="44"/>
        <end position="63"/>
    </location>
</feature>
<keyword evidence="4" id="KW-1185">Reference proteome</keyword>
<dbReference type="AlphaFoldDB" id="A0AAE1EHY6"/>
<evidence type="ECO:0000313" key="3">
    <source>
        <dbReference type="EMBL" id="KAK3849896.1"/>
    </source>
</evidence>